<proteinExistence type="predicted"/>
<dbReference type="AlphaFoldDB" id="A0A0P0XTB1"/>
<evidence type="ECO:0000313" key="2">
    <source>
        <dbReference type="Proteomes" id="UP000059680"/>
    </source>
</evidence>
<gene>
    <name evidence="1" type="ordered locus">Os10g0317300</name>
    <name evidence="1" type="ORF">OSNPB_100317300</name>
</gene>
<reference evidence="1 2" key="2">
    <citation type="journal article" date="2013" name="Plant Cell Physiol.">
        <title>Rice Annotation Project Database (RAP-DB): an integrative and interactive database for rice genomics.</title>
        <authorList>
            <person name="Sakai H."/>
            <person name="Lee S.S."/>
            <person name="Tanaka T."/>
            <person name="Numa H."/>
            <person name="Kim J."/>
            <person name="Kawahara Y."/>
            <person name="Wakimoto H."/>
            <person name="Yang C.C."/>
            <person name="Iwamoto M."/>
            <person name="Abe T."/>
            <person name="Yamada Y."/>
            <person name="Muto A."/>
            <person name="Inokuchi H."/>
            <person name="Ikemura T."/>
            <person name="Matsumoto T."/>
            <person name="Sasaki T."/>
            <person name="Itoh T."/>
        </authorList>
    </citation>
    <scope>NUCLEOTIDE SEQUENCE [LARGE SCALE GENOMIC DNA]</scope>
    <source>
        <strain evidence="2">cv. Nipponbare</strain>
    </source>
</reference>
<protein>
    <submittedName>
        <fullName evidence="1">Os10g0317300 protein</fullName>
    </submittedName>
</protein>
<dbReference type="PaxDb" id="39947-A0A0P0XTB1"/>
<reference evidence="1 2" key="3">
    <citation type="journal article" date="2013" name="Rice">
        <title>Improvement of the Oryza sativa Nipponbare reference genome using next generation sequence and optical map data.</title>
        <authorList>
            <person name="Kawahara Y."/>
            <person name="de la Bastide M."/>
            <person name="Hamilton J.P."/>
            <person name="Kanamori H."/>
            <person name="McCombie W.R."/>
            <person name="Ouyang S."/>
            <person name="Schwartz D.C."/>
            <person name="Tanaka T."/>
            <person name="Wu J."/>
            <person name="Zhou S."/>
            <person name="Childs K.L."/>
            <person name="Davidson R.M."/>
            <person name="Lin H."/>
            <person name="Quesada-Ocampo L."/>
            <person name="Vaillancourt B."/>
            <person name="Sakai H."/>
            <person name="Lee S.S."/>
            <person name="Kim J."/>
            <person name="Numa H."/>
            <person name="Itoh T."/>
            <person name="Buell C.R."/>
            <person name="Matsumoto T."/>
        </authorList>
    </citation>
    <scope>NUCLEOTIDE SEQUENCE [LARGE SCALE GENOMIC DNA]</scope>
    <source>
        <strain evidence="2">cv. Nipponbare</strain>
    </source>
</reference>
<evidence type="ECO:0000313" key="1">
    <source>
        <dbReference type="EMBL" id="BAT10297.1"/>
    </source>
</evidence>
<dbReference type="Gramene" id="Os10t0317300-01">
    <property type="protein sequence ID" value="Os10t0317300-01"/>
    <property type="gene ID" value="Os10g0317300"/>
</dbReference>
<organism evidence="1 2">
    <name type="scientific">Oryza sativa subsp. japonica</name>
    <name type="common">Rice</name>
    <dbReference type="NCBI Taxonomy" id="39947"/>
    <lineage>
        <taxon>Eukaryota</taxon>
        <taxon>Viridiplantae</taxon>
        <taxon>Streptophyta</taxon>
        <taxon>Embryophyta</taxon>
        <taxon>Tracheophyta</taxon>
        <taxon>Spermatophyta</taxon>
        <taxon>Magnoliopsida</taxon>
        <taxon>Liliopsida</taxon>
        <taxon>Poales</taxon>
        <taxon>Poaceae</taxon>
        <taxon>BOP clade</taxon>
        <taxon>Oryzoideae</taxon>
        <taxon>Oryzeae</taxon>
        <taxon>Oryzinae</taxon>
        <taxon>Oryza</taxon>
        <taxon>Oryza sativa</taxon>
    </lineage>
</organism>
<reference evidence="2" key="1">
    <citation type="journal article" date="2005" name="Nature">
        <title>The map-based sequence of the rice genome.</title>
        <authorList>
            <consortium name="International rice genome sequencing project (IRGSP)"/>
            <person name="Matsumoto T."/>
            <person name="Wu J."/>
            <person name="Kanamori H."/>
            <person name="Katayose Y."/>
            <person name="Fujisawa M."/>
            <person name="Namiki N."/>
            <person name="Mizuno H."/>
            <person name="Yamamoto K."/>
            <person name="Antonio B.A."/>
            <person name="Baba T."/>
            <person name="Sakata K."/>
            <person name="Nagamura Y."/>
            <person name="Aoki H."/>
            <person name="Arikawa K."/>
            <person name="Arita K."/>
            <person name="Bito T."/>
            <person name="Chiden Y."/>
            <person name="Fujitsuka N."/>
            <person name="Fukunaka R."/>
            <person name="Hamada M."/>
            <person name="Harada C."/>
            <person name="Hayashi A."/>
            <person name="Hijishita S."/>
            <person name="Honda M."/>
            <person name="Hosokawa S."/>
            <person name="Ichikawa Y."/>
            <person name="Idonuma A."/>
            <person name="Iijima M."/>
            <person name="Ikeda M."/>
            <person name="Ikeno M."/>
            <person name="Ito K."/>
            <person name="Ito S."/>
            <person name="Ito T."/>
            <person name="Ito Y."/>
            <person name="Ito Y."/>
            <person name="Iwabuchi A."/>
            <person name="Kamiya K."/>
            <person name="Karasawa W."/>
            <person name="Kurita K."/>
            <person name="Katagiri S."/>
            <person name="Kikuta A."/>
            <person name="Kobayashi H."/>
            <person name="Kobayashi N."/>
            <person name="Machita K."/>
            <person name="Maehara T."/>
            <person name="Masukawa M."/>
            <person name="Mizubayashi T."/>
            <person name="Mukai Y."/>
            <person name="Nagasaki H."/>
            <person name="Nagata Y."/>
            <person name="Naito S."/>
            <person name="Nakashima M."/>
            <person name="Nakama Y."/>
            <person name="Nakamichi Y."/>
            <person name="Nakamura M."/>
            <person name="Meguro A."/>
            <person name="Negishi M."/>
            <person name="Ohta I."/>
            <person name="Ohta T."/>
            <person name="Okamoto M."/>
            <person name="Ono N."/>
            <person name="Saji S."/>
            <person name="Sakaguchi M."/>
            <person name="Sakai K."/>
            <person name="Shibata M."/>
            <person name="Shimokawa T."/>
            <person name="Song J."/>
            <person name="Takazaki Y."/>
            <person name="Terasawa K."/>
            <person name="Tsugane M."/>
            <person name="Tsuji K."/>
            <person name="Ueda S."/>
            <person name="Waki K."/>
            <person name="Yamagata H."/>
            <person name="Yamamoto M."/>
            <person name="Yamamoto S."/>
            <person name="Yamane H."/>
            <person name="Yoshiki S."/>
            <person name="Yoshihara R."/>
            <person name="Yukawa K."/>
            <person name="Zhong H."/>
            <person name="Yano M."/>
            <person name="Yuan Q."/>
            <person name="Ouyang S."/>
            <person name="Liu J."/>
            <person name="Jones K.M."/>
            <person name="Gansberger K."/>
            <person name="Moffat K."/>
            <person name="Hill J."/>
            <person name="Bera J."/>
            <person name="Fadrosh D."/>
            <person name="Jin S."/>
            <person name="Johri S."/>
            <person name="Kim M."/>
            <person name="Overton L."/>
            <person name="Reardon M."/>
            <person name="Tsitrin T."/>
            <person name="Vuong H."/>
            <person name="Weaver B."/>
            <person name="Ciecko A."/>
            <person name="Tallon L."/>
            <person name="Jackson J."/>
            <person name="Pai G."/>
            <person name="Aken S.V."/>
            <person name="Utterback T."/>
            <person name="Reidmuller S."/>
            <person name="Feldblyum T."/>
            <person name="Hsiao J."/>
            <person name="Zismann V."/>
            <person name="Iobst S."/>
            <person name="de Vazeille A.R."/>
            <person name="Buell C.R."/>
            <person name="Ying K."/>
            <person name="Li Y."/>
            <person name="Lu T."/>
            <person name="Huang Y."/>
            <person name="Zhao Q."/>
            <person name="Feng Q."/>
            <person name="Zhang L."/>
            <person name="Zhu J."/>
            <person name="Weng Q."/>
            <person name="Mu J."/>
            <person name="Lu Y."/>
            <person name="Fan D."/>
            <person name="Liu Y."/>
            <person name="Guan J."/>
            <person name="Zhang Y."/>
            <person name="Yu S."/>
            <person name="Liu X."/>
            <person name="Zhang Y."/>
            <person name="Hong G."/>
            <person name="Han B."/>
            <person name="Choisne N."/>
            <person name="Demange N."/>
            <person name="Orjeda G."/>
            <person name="Samain S."/>
            <person name="Cattolico L."/>
            <person name="Pelletier E."/>
            <person name="Couloux A."/>
            <person name="Segurens B."/>
            <person name="Wincker P."/>
            <person name="D'Hont A."/>
            <person name="Scarpelli C."/>
            <person name="Weissenbach J."/>
            <person name="Salanoubat M."/>
            <person name="Quetier F."/>
            <person name="Yu Y."/>
            <person name="Kim H.R."/>
            <person name="Rambo T."/>
            <person name="Currie J."/>
            <person name="Collura K."/>
            <person name="Luo M."/>
            <person name="Yang T."/>
            <person name="Ammiraju J.S.S."/>
            <person name="Engler F."/>
            <person name="Soderlund C."/>
            <person name="Wing R.A."/>
            <person name="Palmer L.E."/>
            <person name="de la Bastide M."/>
            <person name="Spiegel L."/>
            <person name="Nascimento L."/>
            <person name="Zutavern T."/>
            <person name="O'Shaughnessy A."/>
            <person name="Dike S."/>
            <person name="Dedhia N."/>
            <person name="Preston R."/>
            <person name="Balija V."/>
            <person name="McCombie W.R."/>
            <person name="Chow T."/>
            <person name="Chen H."/>
            <person name="Chung M."/>
            <person name="Chen C."/>
            <person name="Shaw J."/>
            <person name="Wu H."/>
            <person name="Hsiao K."/>
            <person name="Chao Y."/>
            <person name="Chu M."/>
            <person name="Cheng C."/>
            <person name="Hour A."/>
            <person name="Lee P."/>
            <person name="Lin S."/>
            <person name="Lin Y."/>
            <person name="Liou J."/>
            <person name="Liu S."/>
            <person name="Hsing Y."/>
            <person name="Raghuvanshi S."/>
            <person name="Mohanty A."/>
            <person name="Bharti A.K."/>
            <person name="Gaur A."/>
            <person name="Gupta V."/>
            <person name="Kumar D."/>
            <person name="Ravi V."/>
            <person name="Vij S."/>
            <person name="Kapur A."/>
            <person name="Khurana P."/>
            <person name="Khurana P."/>
            <person name="Khurana J.P."/>
            <person name="Tyagi A.K."/>
            <person name="Gaikwad K."/>
            <person name="Singh A."/>
            <person name="Dalal V."/>
            <person name="Srivastava S."/>
            <person name="Dixit A."/>
            <person name="Pal A.K."/>
            <person name="Ghazi I.A."/>
            <person name="Yadav M."/>
            <person name="Pandit A."/>
            <person name="Bhargava A."/>
            <person name="Sureshbabu K."/>
            <person name="Batra K."/>
            <person name="Sharma T.R."/>
            <person name="Mohapatra T."/>
            <person name="Singh N.K."/>
            <person name="Messing J."/>
            <person name="Nelson A.B."/>
            <person name="Fuks G."/>
            <person name="Kavchok S."/>
            <person name="Keizer G."/>
            <person name="Linton E."/>
            <person name="Llaca V."/>
            <person name="Song R."/>
            <person name="Tanyolac B."/>
            <person name="Young S."/>
            <person name="Ho-Il K."/>
            <person name="Hahn J.H."/>
            <person name="Sangsakoo G."/>
            <person name="Vanavichit A."/>
            <person name="de Mattos Luiz.A.T."/>
            <person name="Zimmer P.D."/>
            <person name="Malone G."/>
            <person name="Dellagostin O."/>
            <person name="de Oliveira A.C."/>
            <person name="Bevan M."/>
            <person name="Bancroft I."/>
            <person name="Minx P."/>
            <person name="Cordum H."/>
            <person name="Wilson R."/>
            <person name="Cheng Z."/>
            <person name="Jin W."/>
            <person name="Jiang J."/>
            <person name="Leong S.A."/>
            <person name="Iwama H."/>
            <person name="Gojobori T."/>
            <person name="Itoh T."/>
            <person name="Niimura Y."/>
            <person name="Fujii Y."/>
            <person name="Habara T."/>
            <person name="Sakai H."/>
            <person name="Sato Y."/>
            <person name="Wilson G."/>
            <person name="Kumar K."/>
            <person name="McCouch S."/>
            <person name="Juretic N."/>
            <person name="Hoen D."/>
            <person name="Wright S."/>
            <person name="Bruskiewich R."/>
            <person name="Bureau T."/>
            <person name="Miyao A."/>
            <person name="Hirochika H."/>
            <person name="Nishikawa T."/>
            <person name="Kadowaki K."/>
            <person name="Sugiura M."/>
            <person name="Burr B."/>
            <person name="Sasaki T."/>
        </authorList>
    </citation>
    <scope>NUCLEOTIDE SEQUENCE [LARGE SCALE GENOMIC DNA]</scope>
    <source>
        <strain evidence="2">cv. Nipponbare</strain>
    </source>
</reference>
<dbReference type="InParanoid" id="A0A0P0XTB1"/>
<dbReference type="EMBL" id="AP014966">
    <property type="protein sequence ID" value="BAT10297.1"/>
    <property type="molecule type" value="Genomic_DNA"/>
</dbReference>
<dbReference type="Proteomes" id="UP000059680">
    <property type="component" value="Chromosome 10"/>
</dbReference>
<sequence>MASSTLLLPGRCYAAFTVRLSRRCPHRCIPRRAYLWWCRCRQPPWPDVDRDRTSSPPPKYLPDGCQRHCFAISDDEIA</sequence>
<accession>A0A0P0XTB1</accession>
<name>A0A0P0XTB1_ORYSJ</name>
<keyword evidence="2" id="KW-1185">Reference proteome</keyword>